<dbReference type="Pfam" id="PF02195">
    <property type="entry name" value="ParB_N"/>
    <property type="match status" value="1"/>
</dbReference>
<dbReference type="Gene3D" id="1.10.10.2830">
    <property type="match status" value="1"/>
</dbReference>
<reference evidence="6" key="1">
    <citation type="submission" date="2017-10" db="EMBL/GenBank/DDBJ databases">
        <authorList>
            <person name="Toshchakov S.V."/>
            <person name="Goeva M.A."/>
        </authorList>
    </citation>
    <scope>NUCLEOTIDE SEQUENCE [LARGE SCALE GENOMIC DNA]</scope>
    <source>
        <strain evidence="6">JR1/69-1-13</strain>
    </source>
</reference>
<dbReference type="InterPro" id="IPR037972">
    <property type="entry name" value="RepB_N"/>
</dbReference>
<feature type="domain" description="ParB-like N-terminal" evidence="4">
    <location>
        <begin position="94"/>
        <end position="185"/>
    </location>
</feature>
<dbReference type="NCBIfam" id="TIGR00180">
    <property type="entry name" value="parB_part"/>
    <property type="match status" value="1"/>
</dbReference>
<gene>
    <name evidence="5" type="ORF">CR165_11940</name>
</gene>
<evidence type="ECO:0000256" key="1">
    <source>
        <dbReference type="ARBA" id="ARBA00006295"/>
    </source>
</evidence>
<feature type="coiled-coil region" evidence="2">
    <location>
        <begin position="41"/>
        <end position="75"/>
    </location>
</feature>
<dbReference type="SMART" id="SM00470">
    <property type="entry name" value="ParB"/>
    <property type="match status" value="1"/>
</dbReference>
<evidence type="ECO:0000313" key="6">
    <source>
        <dbReference type="Proteomes" id="UP000245048"/>
    </source>
</evidence>
<dbReference type="AlphaFoldDB" id="A0A2U1V3C7"/>
<sequence length="369" mass="40591">MKPPASRFGTLAQAVRDRTAMTDAASGRPAAPEGAGVHRPAAALNLAAEGLRERVVRLEAELAKASTANAGLERALAHARDAAGRAGDSADEFLFLDPSVIADPLPRDRLPGAFEGPEFTALLEDIRHNGQNDAITVRRQPEGRYEIAAGRRRLEACRRLGLSVLARIRALDDAAMLRVQFSENERREDISALERARWFAEVRARLEGPGRELAAQFGLDPSTLSLYLRLSRFPAEIIERLEEPRRLAVLRARRVMEAVEASPDALARILEALDAYRRQAQSAFDPDEQIAVLMRAAEGRGSRQPAAQPEPPERRHIVHEGRRIGTLTRNGGQWVFRFATSLTDETVHAMADRLPELAAGLQKPRRSGG</sequence>
<dbReference type="InterPro" id="IPR004437">
    <property type="entry name" value="ParB/RepB/Spo0J"/>
</dbReference>
<dbReference type="InterPro" id="IPR003115">
    <property type="entry name" value="ParB_N"/>
</dbReference>
<keyword evidence="2" id="KW-0175">Coiled coil</keyword>
<comment type="caution">
    <text evidence="5">The sequence shown here is derived from an EMBL/GenBank/DDBJ whole genome shotgun (WGS) entry which is preliminary data.</text>
</comment>
<dbReference type="GO" id="GO:0003677">
    <property type="term" value="F:DNA binding"/>
    <property type="evidence" value="ECO:0007669"/>
    <property type="project" value="InterPro"/>
</dbReference>
<dbReference type="CDD" id="cd16405">
    <property type="entry name" value="RepB_like_N"/>
    <property type="match status" value="1"/>
</dbReference>
<dbReference type="EMBL" id="PDOA01000007">
    <property type="protein sequence ID" value="PWC28405.1"/>
    <property type="molecule type" value="Genomic_DNA"/>
</dbReference>
<feature type="region of interest" description="Disordered" evidence="3">
    <location>
        <begin position="1"/>
        <end position="37"/>
    </location>
</feature>
<name>A0A2U1V3C7_9PROT</name>
<dbReference type="PANTHER" id="PTHR33375:SF1">
    <property type="entry name" value="CHROMOSOME-PARTITIONING PROTEIN PARB-RELATED"/>
    <property type="match status" value="1"/>
</dbReference>
<dbReference type="RefSeq" id="WP_109517227.1">
    <property type="nucleotide sequence ID" value="NZ_PDOA01000007.1"/>
</dbReference>
<organism evidence="5 6">
    <name type="scientific">Teichococcus aestuarii</name>
    <dbReference type="NCBI Taxonomy" id="568898"/>
    <lineage>
        <taxon>Bacteria</taxon>
        <taxon>Pseudomonadati</taxon>
        <taxon>Pseudomonadota</taxon>
        <taxon>Alphaproteobacteria</taxon>
        <taxon>Acetobacterales</taxon>
        <taxon>Roseomonadaceae</taxon>
        <taxon>Roseomonas</taxon>
    </lineage>
</organism>
<evidence type="ECO:0000259" key="4">
    <source>
        <dbReference type="SMART" id="SM00470"/>
    </source>
</evidence>
<dbReference type="GO" id="GO:0007059">
    <property type="term" value="P:chromosome segregation"/>
    <property type="evidence" value="ECO:0007669"/>
    <property type="project" value="TreeGrafter"/>
</dbReference>
<accession>A0A2U1V3C7</accession>
<comment type="similarity">
    <text evidence="1">Belongs to the ParB family.</text>
</comment>
<evidence type="ECO:0000256" key="3">
    <source>
        <dbReference type="SAM" id="MobiDB-lite"/>
    </source>
</evidence>
<keyword evidence="6" id="KW-1185">Reference proteome</keyword>
<dbReference type="SUPFAM" id="SSF110849">
    <property type="entry name" value="ParB/Sulfiredoxin"/>
    <property type="match status" value="1"/>
</dbReference>
<dbReference type="Gene3D" id="3.90.1530.30">
    <property type="match status" value="1"/>
</dbReference>
<dbReference type="SUPFAM" id="SSF109709">
    <property type="entry name" value="KorB DNA-binding domain-like"/>
    <property type="match status" value="1"/>
</dbReference>
<dbReference type="InterPro" id="IPR050336">
    <property type="entry name" value="Chromosome_partition/occlusion"/>
</dbReference>
<evidence type="ECO:0000313" key="5">
    <source>
        <dbReference type="EMBL" id="PWC28405.1"/>
    </source>
</evidence>
<evidence type="ECO:0000256" key="2">
    <source>
        <dbReference type="SAM" id="Coils"/>
    </source>
</evidence>
<dbReference type="InterPro" id="IPR036086">
    <property type="entry name" value="ParB/Sulfiredoxin_sf"/>
</dbReference>
<dbReference type="Proteomes" id="UP000245048">
    <property type="component" value="Unassembled WGS sequence"/>
</dbReference>
<protein>
    <submittedName>
        <fullName evidence="5">Chromosome partitioning protein ParB</fullName>
    </submittedName>
</protein>
<dbReference type="GO" id="GO:0005694">
    <property type="term" value="C:chromosome"/>
    <property type="evidence" value="ECO:0007669"/>
    <property type="project" value="TreeGrafter"/>
</dbReference>
<dbReference type="OrthoDB" id="7812516at2"/>
<proteinExistence type="inferred from homology"/>
<dbReference type="PANTHER" id="PTHR33375">
    <property type="entry name" value="CHROMOSOME-PARTITIONING PROTEIN PARB-RELATED"/>
    <property type="match status" value="1"/>
</dbReference>